<dbReference type="InterPro" id="IPR036688">
    <property type="entry name" value="MoeA_C_domain_IV_sf"/>
</dbReference>
<dbReference type="InterPro" id="IPR038987">
    <property type="entry name" value="MoeA-like"/>
</dbReference>
<dbReference type="EC" id="2.10.1.1" evidence="5 13"/>
<evidence type="ECO:0000256" key="5">
    <source>
        <dbReference type="ARBA" id="ARBA00013269"/>
    </source>
</evidence>
<dbReference type="STRING" id="1116472.MGMO_53c00190"/>
<evidence type="ECO:0000256" key="9">
    <source>
        <dbReference type="ARBA" id="ARBA00022723"/>
    </source>
</evidence>
<dbReference type="Pfam" id="PF03454">
    <property type="entry name" value="MoeA_C"/>
    <property type="match status" value="1"/>
</dbReference>
<keyword evidence="16" id="KW-1185">Reference proteome</keyword>
<dbReference type="RefSeq" id="WP_023494357.1">
    <property type="nucleotide sequence ID" value="NZ_AYLO01000051.1"/>
</dbReference>
<dbReference type="PANTHER" id="PTHR10192:SF5">
    <property type="entry name" value="GEPHYRIN"/>
    <property type="match status" value="1"/>
</dbReference>
<organism evidence="15 16">
    <name type="scientific">Methyloglobulus morosus KoM1</name>
    <dbReference type="NCBI Taxonomy" id="1116472"/>
    <lineage>
        <taxon>Bacteria</taxon>
        <taxon>Pseudomonadati</taxon>
        <taxon>Pseudomonadota</taxon>
        <taxon>Gammaproteobacteria</taxon>
        <taxon>Methylococcales</taxon>
        <taxon>Methylococcaceae</taxon>
        <taxon>Methyloglobulus</taxon>
    </lineage>
</organism>
<evidence type="ECO:0000256" key="11">
    <source>
        <dbReference type="ARBA" id="ARBA00023150"/>
    </source>
</evidence>
<dbReference type="InterPro" id="IPR005111">
    <property type="entry name" value="MoeA_C_domain_IV"/>
</dbReference>
<dbReference type="CDD" id="cd00887">
    <property type="entry name" value="MoeA"/>
    <property type="match status" value="1"/>
</dbReference>
<dbReference type="OrthoDB" id="9804758at2"/>
<name>V5BGZ4_9GAMM</name>
<dbReference type="PANTHER" id="PTHR10192">
    <property type="entry name" value="MOLYBDOPTERIN BIOSYNTHESIS PROTEIN"/>
    <property type="match status" value="1"/>
</dbReference>
<evidence type="ECO:0000256" key="6">
    <source>
        <dbReference type="ARBA" id="ARBA00021108"/>
    </source>
</evidence>
<evidence type="ECO:0000256" key="2">
    <source>
        <dbReference type="ARBA" id="ARBA00002901"/>
    </source>
</evidence>
<comment type="function">
    <text evidence="2 13">Catalyzes the insertion of molybdate into adenylated molybdopterin with the concomitant release of AMP.</text>
</comment>
<dbReference type="InterPro" id="IPR036135">
    <property type="entry name" value="MoeA_linker/N_sf"/>
</dbReference>
<evidence type="ECO:0000256" key="3">
    <source>
        <dbReference type="ARBA" id="ARBA00005046"/>
    </source>
</evidence>
<dbReference type="InterPro" id="IPR001453">
    <property type="entry name" value="MoaB/Mog_dom"/>
</dbReference>
<evidence type="ECO:0000259" key="14">
    <source>
        <dbReference type="SMART" id="SM00852"/>
    </source>
</evidence>
<dbReference type="Gene3D" id="2.40.340.10">
    <property type="entry name" value="MoeA, C-terminal, domain IV"/>
    <property type="match status" value="1"/>
</dbReference>
<dbReference type="GO" id="GO:0061599">
    <property type="term" value="F:molybdopterin molybdotransferase activity"/>
    <property type="evidence" value="ECO:0007669"/>
    <property type="project" value="UniProtKB-UniRule"/>
</dbReference>
<dbReference type="SMART" id="SM00852">
    <property type="entry name" value="MoCF_biosynth"/>
    <property type="match status" value="1"/>
</dbReference>
<evidence type="ECO:0000256" key="10">
    <source>
        <dbReference type="ARBA" id="ARBA00022842"/>
    </source>
</evidence>
<dbReference type="Gene3D" id="3.40.980.10">
    <property type="entry name" value="MoaB/Mog-like domain"/>
    <property type="match status" value="1"/>
</dbReference>
<dbReference type="SUPFAM" id="SSF53218">
    <property type="entry name" value="Molybdenum cofactor biosynthesis proteins"/>
    <property type="match status" value="1"/>
</dbReference>
<dbReference type="GO" id="GO:0006777">
    <property type="term" value="P:Mo-molybdopterin cofactor biosynthetic process"/>
    <property type="evidence" value="ECO:0007669"/>
    <property type="project" value="UniProtKB-UniRule"/>
</dbReference>
<accession>V5BGZ4</accession>
<evidence type="ECO:0000313" key="16">
    <source>
        <dbReference type="Proteomes" id="UP000017842"/>
    </source>
</evidence>
<keyword evidence="9 13" id="KW-0479">Metal-binding</keyword>
<dbReference type="AlphaFoldDB" id="V5BGZ4"/>
<dbReference type="SUPFAM" id="SSF63882">
    <property type="entry name" value="MoeA N-terminal region -like"/>
    <property type="match status" value="1"/>
</dbReference>
<proteinExistence type="inferred from homology"/>
<dbReference type="NCBIfam" id="TIGR00177">
    <property type="entry name" value="molyb_syn"/>
    <property type="match status" value="1"/>
</dbReference>
<dbReference type="NCBIfam" id="NF045515">
    <property type="entry name" value="Glp_gephyrin"/>
    <property type="match status" value="1"/>
</dbReference>
<dbReference type="GO" id="GO:0005829">
    <property type="term" value="C:cytosol"/>
    <property type="evidence" value="ECO:0007669"/>
    <property type="project" value="TreeGrafter"/>
</dbReference>
<keyword evidence="10 13" id="KW-0460">Magnesium</keyword>
<evidence type="ECO:0000313" key="15">
    <source>
        <dbReference type="EMBL" id="ESS72560.1"/>
    </source>
</evidence>
<dbReference type="Gene3D" id="3.90.105.10">
    <property type="entry name" value="Molybdopterin biosynthesis moea protein, domain 2"/>
    <property type="match status" value="1"/>
</dbReference>
<protein>
    <recommendedName>
        <fullName evidence="6 13">Molybdopterin molybdenumtransferase</fullName>
        <ecNumber evidence="5 13">2.10.1.1</ecNumber>
    </recommendedName>
</protein>
<dbReference type="Pfam" id="PF03453">
    <property type="entry name" value="MoeA_N"/>
    <property type="match status" value="1"/>
</dbReference>
<dbReference type="Proteomes" id="UP000017842">
    <property type="component" value="Unassembled WGS sequence"/>
</dbReference>
<dbReference type="InterPro" id="IPR036425">
    <property type="entry name" value="MoaB/Mog-like_dom_sf"/>
</dbReference>
<dbReference type="Gene3D" id="2.170.190.11">
    <property type="entry name" value="Molybdopterin biosynthesis moea protein, domain 3"/>
    <property type="match status" value="1"/>
</dbReference>
<dbReference type="InterPro" id="IPR008284">
    <property type="entry name" value="MoCF_biosynth_CS"/>
</dbReference>
<dbReference type="eggNOG" id="COG0303">
    <property type="taxonomic scope" value="Bacteria"/>
</dbReference>
<dbReference type="PROSITE" id="PS01079">
    <property type="entry name" value="MOCF_BIOSYNTHESIS_2"/>
    <property type="match status" value="1"/>
</dbReference>
<evidence type="ECO:0000256" key="1">
    <source>
        <dbReference type="ARBA" id="ARBA00001946"/>
    </source>
</evidence>
<dbReference type="GO" id="GO:0046872">
    <property type="term" value="F:metal ion binding"/>
    <property type="evidence" value="ECO:0007669"/>
    <property type="project" value="UniProtKB-UniRule"/>
</dbReference>
<dbReference type="UniPathway" id="UPA00344"/>
<comment type="caution">
    <text evidence="15">The sequence shown here is derived from an EMBL/GenBank/DDBJ whole genome shotgun (WGS) entry which is preliminary data.</text>
</comment>
<evidence type="ECO:0000256" key="12">
    <source>
        <dbReference type="ARBA" id="ARBA00047317"/>
    </source>
</evidence>
<keyword evidence="7 13" id="KW-0500">Molybdenum</keyword>
<reference evidence="15 16" key="1">
    <citation type="journal article" date="2013" name="Genome Announc.">
        <title>Draft Genome Sequence of the Methanotrophic Gammaproteobacterium Methyloglobulus morosus DSM 22980 Strain KoM1.</title>
        <authorList>
            <person name="Poehlein A."/>
            <person name="Deutzmann J.S."/>
            <person name="Daniel R."/>
            <person name="Simeonova D.D."/>
        </authorList>
    </citation>
    <scope>NUCLEOTIDE SEQUENCE [LARGE SCALE GENOMIC DNA]</scope>
    <source>
        <strain evidence="15 16">KoM1</strain>
    </source>
</reference>
<comment type="cofactor">
    <cofactor evidence="1 13">
        <name>Mg(2+)</name>
        <dbReference type="ChEBI" id="CHEBI:18420"/>
    </cofactor>
</comment>
<evidence type="ECO:0000256" key="13">
    <source>
        <dbReference type="RuleBase" id="RU365090"/>
    </source>
</evidence>
<feature type="domain" description="MoaB/Mog" evidence="14">
    <location>
        <begin position="188"/>
        <end position="325"/>
    </location>
</feature>
<comment type="pathway">
    <text evidence="3 13">Cofactor biosynthesis; molybdopterin biosynthesis.</text>
</comment>
<evidence type="ECO:0000256" key="8">
    <source>
        <dbReference type="ARBA" id="ARBA00022679"/>
    </source>
</evidence>
<keyword evidence="8 13" id="KW-0808">Transferase</keyword>
<dbReference type="FunFam" id="2.40.340.10:FF:000003">
    <property type="entry name" value="Molybdopterin molybdenumtransferase"/>
    <property type="match status" value="1"/>
</dbReference>
<keyword evidence="11 13" id="KW-0501">Molybdenum cofactor biosynthesis</keyword>
<dbReference type="EMBL" id="AYLO01000051">
    <property type="protein sequence ID" value="ESS72560.1"/>
    <property type="molecule type" value="Genomic_DNA"/>
</dbReference>
<dbReference type="Pfam" id="PF00994">
    <property type="entry name" value="MoCF_biosynth"/>
    <property type="match status" value="1"/>
</dbReference>
<dbReference type="FunFam" id="3.40.980.10:FF:000004">
    <property type="entry name" value="Molybdopterin molybdenumtransferase"/>
    <property type="match status" value="1"/>
</dbReference>
<dbReference type="InterPro" id="IPR005110">
    <property type="entry name" value="MoeA_linker/N"/>
</dbReference>
<evidence type="ECO:0000256" key="7">
    <source>
        <dbReference type="ARBA" id="ARBA00022505"/>
    </source>
</evidence>
<gene>
    <name evidence="15" type="primary">moeA</name>
    <name evidence="15" type="ORF">MGMO_53c00190</name>
</gene>
<comment type="similarity">
    <text evidence="4 13">Belongs to the MoeA family.</text>
</comment>
<dbReference type="SUPFAM" id="SSF63867">
    <property type="entry name" value="MoeA C-terminal domain-like"/>
    <property type="match status" value="1"/>
</dbReference>
<sequence length="414" mass="43957">MIDPCSLGPKPFLSVDEALARIKEAIQPVTGSEKVELESALGRVPAEDLVAPINIPFDRNSAMDGYALSSKDIDATQPFTLALAGTSWAGKPYAGKVEAGQCVRIYTGAVVPNETDSVVVQEQVSTDGENITFPANAAAYRNIREAGEDVKQGDLLCPSQRQLTPADIGLLAATGIVAVSVKRKLNIAFLSTGDELISLGQPPESGKIYDSNRYMLAGLLADPSYNTVDMGTIPDDRQLLEDTLKKGAENNDVLITTGGASVGDADYIHDILASCGEVKFWKIAIKPGKPLAFGKIGMCYFFGLPGNPISAMVTFKQFVAPALKRLSGAAATKPLRLLATCTTALKKAPGRQEFQRGILTQDADGNFFVASAGHQGSHILSSMSRANCYIILLTEQKGVASGEPVWVAPFSTFL</sequence>
<evidence type="ECO:0000256" key="4">
    <source>
        <dbReference type="ARBA" id="ARBA00010763"/>
    </source>
</evidence>
<comment type="catalytic activity">
    <reaction evidence="12">
        <text>adenylyl-molybdopterin + molybdate = Mo-molybdopterin + AMP + H(+)</text>
        <dbReference type="Rhea" id="RHEA:35047"/>
        <dbReference type="ChEBI" id="CHEBI:15378"/>
        <dbReference type="ChEBI" id="CHEBI:36264"/>
        <dbReference type="ChEBI" id="CHEBI:62727"/>
        <dbReference type="ChEBI" id="CHEBI:71302"/>
        <dbReference type="ChEBI" id="CHEBI:456215"/>
        <dbReference type="EC" id="2.10.1.1"/>
    </reaction>
</comment>
<dbReference type="PATRIC" id="fig|1116472.3.peg.1557"/>